<dbReference type="Proteomes" id="UP001212042">
    <property type="component" value="Unassembled WGS sequence"/>
</dbReference>
<organism evidence="1 2">
    <name type="scientific">Pseudomonas aestuarii</name>
    <dbReference type="NCBI Taxonomy" id="3018340"/>
    <lineage>
        <taxon>Bacteria</taxon>
        <taxon>Pseudomonadati</taxon>
        <taxon>Pseudomonadota</taxon>
        <taxon>Gammaproteobacteria</taxon>
        <taxon>Pseudomonadales</taxon>
        <taxon>Pseudomonadaceae</taxon>
        <taxon>Pseudomonas</taxon>
    </lineage>
</organism>
<protein>
    <submittedName>
        <fullName evidence="1">Uncharacterized protein</fullName>
    </submittedName>
</protein>
<sequence length="101" mass="11168">MINGVVEKAALGAAGRPAVAVIGTNSRLNLNRLLNIAWFDSLGWYVAHNLNLSSRTVRIRLRLWRVVWQGAAYADFASVLALLFGPAKALNCVFSWRETQV</sequence>
<reference evidence="1 2" key="1">
    <citation type="submission" date="2023-01" db="EMBL/GenBank/DDBJ databases">
        <title>Pseudomonas SA3-5T sp. nov., isolated from tidal flat sediment.</title>
        <authorList>
            <person name="Kim H.S."/>
            <person name="Kim J.-S."/>
            <person name="Suh M.K."/>
            <person name="Eom M.K."/>
            <person name="Lee J.-S."/>
        </authorList>
    </citation>
    <scope>NUCLEOTIDE SEQUENCE [LARGE SCALE GENOMIC DNA]</scope>
    <source>
        <strain evidence="1 2">SA3-5</strain>
    </source>
</reference>
<proteinExistence type="predicted"/>
<dbReference type="RefSeq" id="WP_271349467.1">
    <property type="nucleotide sequence ID" value="NZ_JAQJZJ010000010.1"/>
</dbReference>
<comment type="caution">
    <text evidence="1">The sequence shown here is derived from an EMBL/GenBank/DDBJ whole genome shotgun (WGS) entry which is preliminary data.</text>
</comment>
<evidence type="ECO:0000313" key="2">
    <source>
        <dbReference type="Proteomes" id="UP001212042"/>
    </source>
</evidence>
<gene>
    <name evidence="1" type="ORF">PH586_19515</name>
</gene>
<evidence type="ECO:0000313" key="1">
    <source>
        <dbReference type="EMBL" id="MDA7088574.1"/>
    </source>
</evidence>
<name>A0ABT4XK40_9PSED</name>
<keyword evidence="2" id="KW-1185">Reference proteome</keyword>
<accession>A0ABT4XK40</accession>
<dbReference type="EMBL" id="JAQJZJ010000010">
    <property type="protein sequence ID" value="MDA7088574.1"/>
    <property type="molecule type" value="Genomic_DNA"/>
</dbReference>